<evidence type="ECO:0000313" key="3">
    <source>
        <dbReference type="Proteomes" id="UP000734854"/>
    </source>
</evidence>
<organism evidence="2 3">
    <name type="scientific">Zingiber officinale</name>
    <name type="common">Ginger</name>
    <name type="synonym">Amomum zingiber</name>
    <dbReference type="NCBI Taxonomy" id="94328"/>
    <lineage>
        <taxon>Eukaryota</taxon>
        <taxon>Viridiplantae</taxon>
        <taxon>Streptophyta</taxon>
        <taxon>Embryophyta</taxon>
        <taxon>Tracheophyta</taxon>
        <taxon>Spermatophyta</taxon>
        <taxon>Magnoliopsida</taxon>
        <taxon>Liliopsida</taxon>
        <taxon>Zingiberales</taxon>
        <taxon>Zingiberaceae</taxon>
        <taxon>Zingiber</taxon>
    </lineage>
</organism>
<gene>
    <name evidence="2" type="ORF">ZIOFF_038760</name>
</gene>
<dbReference type="Proteomes" id="UP000734854">
    <property type="component" value="Unassembled WGS sequence"/>
</dbReference>
<keyword evidence="3" id="KW-1185">Reference proteome</keyword>
<dbReference type="AlphaFoldDB" id="A0A8J5G678"/>
<evidence type="ECO:0000313" key="2">
    <source>
        <dbReference type="EMBL" id="KAG6499004.1"/>
    </source>
</evidence>
<accession>A0A8J5G678</accession>
<comment type="caution">
    <text evidence="2">The sequence shown here is derived from an EMBL/GenBank/DDBJ whole genome shotgun (WGS) entry which is preliminary data.</text>
</comment>
<evidence type="ECO:0000256" key="1">
    <source>
        <dbReference type="SAM" id="SignalP"/>
    </source>
</evidence>
<reference evidence="2 3" key="1">
    <citation type="submission" date="2020-08" db="EMBL/GenBank/DDBJ databases">
        <title>Plant Genome Project.</title>
        <authorList>
            <person name="Zhang R.-G."/>
        </authorList>
    </citation>
    <scope>NUCLEOTIDE SEQUENCE [LARGE SCALE GENOMIC DNA]</scope>
    <source>
        <tissue evidence="2">Rhizome</tissue>
    </source>
</reference>
<sequence>MAKPQFFLFLSLEIISATALVVLGQSSSEDSMTTNNSLIDGQTLISAGGIFQLGFFSPNQDSENGYLGIWYYNRPPGQSIFTNLKYSRVEIDEVLFEWAECMLDYI</sequence>
<feature type="chain" id="PRO_5035188934" evidence="1">
    <location>
        <begin position="20"/>
        <end position="106"/>
    </location>
</feature>
<name>A0A8J5G678_ZINOF</name>
<protein>
    <submittedName>
        <fullName evidence="2">Uncharacterized protein</fullName>
    </submittedName>
</protein>
<dbReference type="EMBL" id="JACMSC010000011">
    <property type="protein sequence ID" value="KAG6499004.1"/>
    <property type="molecule type" value="Genomic_DNA"/>
</dbReference>
<proteinExistence type="predicted"/>
<keyword evidence="1" id="KW-0732">Signal</keyword>
<feature type="signal peptide" evidence="1">
    <location>
        <begin position="1"/>
        <end position="19"/>
    </location>
</feature>